<dbReference type="InterPro" id="IPR025927">
    <property type="entry name" value="Znf_KANL2-like"/>
</dbReference>
<feature type="region of interest" description="Disordered" evidence="14">
    <location>
        <begin position="642"/>
        <end position="749"/>
    </location>
</feature>
<sequence length="805" mass="90761">MANIRPQNKMDDAAVLRAQLEIELKNKKQCTYQTYECTQLCLDGYKFCSKHILQDKQAPFKQCSFIYSSNGKRCHIPAQRVDKREYGYCSEHALKATLARNKQNAKNPPPRTAEFLLHSLSHYIKKPRIRSSSSSTQYSEENDHLALEDVDQKLTKFNDPFVDLDPPTIFNEKCSEVLDFCSESDSDIEASTFSSVWHDAQADSSDNESIDSEQEDPLKHANVYTGEEVTLITRDKLIRLQSLYIEQYRHLQYLLTEKRRKYLHSLKRERETCCTINSQVRDNPKEQRLYKKLKALNNYQKCHGTDGILNKKLKDLRVKISDGSLSKTSTYSKCSFTEGGVKCGERSIPLSKYCQKHILDDPNQVLYRPCGKTTGDVTCSTPIAAIFDESTCHLHLEIPVLRSYSQPRKDSESDIDDNVDAHLQYTSQLTEDIKNEFINYVPPEIPKMETLPTMLFEENSTSNNEVITESNFLFGNDNDPNILEYKMESDSIEEMNFADIPDCLSGEVEISTEVEEHGAKEEDNVQIPYSNREGNETIETDANDDNMEKIDEETNQWEGNETTVTDANDDTMEKNNEETNQIHLDVNMDLSTGNDLIDETAKDEAVFSEINAPEDGVKEVETPPVNDEVATPVNDIVATPVNEEEATPVNEEATPVNEEATPVNEEATPVNEEATPVNEEATPVNEEATPVDEQATPVNEEEAAPINEEKSASIDEVEATPVNEVETTPVSEEMPSISGSGIIDSEMVVDDTEGEIIEDVEMKDTFEEKESTIEIKTDQETSEACDTIQEEPITEVTPGNAVDLN</sequence>
<gene>
    <name evidence="16" type="ORF">PHAECO_LOCUS7543</name>
</gene>
<keyword evidence="9" id="KW-0539">Nucleus</keyword>
<evidence type="ECO:0000259" key="15">
    <source>
        <dbReference type="Pfam" id="PF13891"/>
    </source>
</evidence>
<dbReference type="GO" id="GO:0044545">
    <property type="term" value="C:NSL complex"/>
    <property type="evidence" value="ECO:0007669"/>
    <property type="project" value="TreeGrafter"/>
</dbReference>
<keyword evidence="7" id="KW-0156">Chromatin regulator</keyword>
<feature type="compositionally biased region" description="Acidic residues" evidence="14">
    <location>
        <begin position="780"/>
        <end position="793"/>
    </location>
</feature>
<evidence type="ECO:0000256" key="3">
    <source>
        <dbReference type="ARBA" id="ARBA00015508"/>
    </source>
</evidence>
<dbReference type="EMBL" id="OU896709">
    <property type="protein sequence ID" value="CAG9820175.1"/>
    <property type="molecule type" value="Genomic_DNA"/>
</dbReference>
<evidence type="ECO:0000256" key="13">
    <source>
        <dbReference type="ARBA" id="ARBA00093543"/>
    </source>
</evidence>
<evidence type="ECO:0000256" key="8">
    <source>
        <dbReference type="ARBA" id="ARBA00023128"/>
    </source>
</evidence>
<dbReference type="PANTHER" id="PTHR13453">
    <property type="entry name" value="KAT8 REGULATORY NSL COMPLEX SUBUNIT 2"/>
    <property type="match status" value="1"/>
</dbReference>
<evidence type="ECO:0000256" key="2">
    <source>
        <dbReference type="ARBA" id="ARBA00004173"/>
    </source>
</evidence>
<name>A0A9N9SHS4_PHACE</name>
<dbReference type="GO" id="GO:0005739">
    <property type="term" value="C:mitochondrion"/>
    <property type="evidence" value="ECO:0007669"/>
    <property type="project" value="UniProtKB-SubCell"/>
</dbReference>
<dbReference type="OrthoDB" id="677315at2759"/>
<evidence type="ECO:0000313" key="17">
    <source>
        <dbReference type="Proteomes" id="UP001153737"/>
    </source>
</evidence>
<evidence type="ECO:0000256" key="4">
    <source>
        <dbReference type="ARBA" id="ARBA00022499"/>
    </source>
</evidence>
<dbReference type="GO" id="GO:0005634">
    <property type="term" value="C:nucleus"/>
    <property type="evidence" value="ECO:0007669"/>
    <property type="project" value="UniProtKB-SubCell"/>
</dbReference>
<reference evidence="16" key="2">
    <citation type="submission" date="2022-10" db="EMBL/GenBank/DDBJ databases">
        <authorList>
            <consortium name="ENA_rothamsted_submissions"/>
            <consortium name="culmorum"/>
            <person name="King R."/>
        </authorList>
    </citation>
    <scope>NUCLEOTIDE SEQUENCE</scope>
</reference>
<dbReference type="GO" id="GO:0006325">
    <property type="term" value="P:chromatin organization"/>
    <property type="evidence" value="ECO:0007669"/>
    <property type="project" value="UniProtKB-KW"/>
</dbReference>
<evidence type="ECO:0000256" key="10">
    <source>
        <dbReference type="ARBA" id="ARBA00032947"/>
    </source>
</evidence>
<comment type="function">
    <text evidence="12">Non-catalytic component of the NSL histone acetyltransferase complex, a multiprotein complex that mediates histone H4 acetylation at 'Lys-5'- and 'Lys-8' (H4K5ac and H4K8ac) at transcription start sites and promotes transcription initiation. Required for NSL complex stability and for transcription of intraciliary transport genes in both ciliated and non-ciliated cells by regulating histone H4 acetylation at 'Lys-5'- and 'Lys-12' (H4K5ac and H4K12ac). This is necessary for cilium assembly in ciliated cells and for organization of the microtubule cytoskeleton in non-ciliated cells. Required within the NSL complex to maintain nuclear architecture stability by promoting KAT8-mediated acetylation of lamin LMNA.</text>
</comment>
<comment type="subcellular location">
    <subcellularLocation>
        <location evidence="2">Mitochondrion</location>
    </subcellularLocation>
    <subcellularLocation>
        <location evidence="1">Nucleus</location>
    </subcellularLocation>
</comment>
<dbReference type="PANTHER" id="PTHR13453:SF1">
    <property type="entry name" value="KAT8 REGULATORY NSL COMPLEX SUBUNIT 2"/>
    <property type="match status" value="1"/>
</dbReference>
<feature type="domain" description="KANL2-like probable zinc-finger" evidence="15">
    <location>
        <begin position="30"/>
        <end position="93"/>
    </location>
</feature>
<proteinExistence type="predicted"/>
<accession>A0A9N9SHS4</accession>
<evidence type="ECO:0000313" key="16">
    <source>
        <dbReference type="EMBL" id="CAG9820175.1"/>
    </source>
</evidence>
<keyword evidence="8" id="KW-0496">Mitochondrion</keyword>
<evidence type="ECO:0000256" key="9">
    <source>
        <dbReference type="ARBA" id="ARBA00023242"/>
    </source>
</evidence>
<reference evidence="16" key="1">
    <citation type="submission" date="2022-01" db="EMBL/GenBank/DDBJ databases">
        <authorList>
            <person name="King R."/>
        </authorList>
    </citation>
    <scope>NUCLEOTIDE SEQUENCE</scope>
</reference>
<evidence type="ECO:0000256" key="11">
    <source>
        <dbReference type="ARBA" id="ARBA00033378"/>
    </source>
</evidence>
<evidence type="ECO:0000256" key="14">
    <source>
        <dbReference type="SAM" id="MobiDB-lite"/>
    </source>
</evidence>
<comment type="subunit">
    <text evidence="13">Component of the NSL complex at least composed of KAT8/MOF, KANSL1, KANSL2, KANSL3, MCRS1, PHF20, OGT1/OGT, WDR5 and HCFC1.</text>
</comment>
<feature type="domain" description="KANL2-like probable zinc-finger" evidence="15">
    <location>
        <begin position="334"/>
        <end position="395"/>
    </location>
</feature>
<evidence type="ECO:0000256" key="12">
    <source>
        <dbReference type="ARBA" id="ARBA00093359"/>
    </source>
</evidence>
<keyword evidence="17" id="KW-1185">Reference proteome</keyword>
<dbReference type="InterPro" id="IPR026316">
    <property type="entry name" value="NSL2"/>
</dbReference>
<dbReference type="AlphaFoldDB" id="A0A9N9SHS4"/>
<feature type="region of interest" description="Disordered" evidence="14">
    <location>
        <begin position="777"/>
        <end position="805"/>
    </location>
</feature>
<keyword evidence="5" id="KW-0597">Phosphoprotein</keyword>
<keyword evidence="6" id="KW-0832">Ubl conjugation</keyword>
<dbReference type="Proteomes" id="UP001153737">
    <property type="component" value="Chromosome 3"/>
</dbReference>
<organism evidence="16 17">
    <name type="scientific">Phaedon cochleariae</name>
    <name type="common">Mustard beetle</name>
    <dbReference type="NCBI Taxonomy" id="80249"/>
    <lineage>
        <taxon>Eukaryota</taxon>
        <taxon>Metazoa</taxon>
        <taxon>Ecdysozoa</taxon>
        <taxon>Arthropoda</taxon>
        <taxon>Hexapoda</taxon>
        <taxon>Insecta</taxon>
        <taxon>Pterygota</taxon>
        <taxon>Neoptera</taxon>
        <taxon>Endopterygota</taxon>
        <taxon>Coleoptera</taxon>
        <taxon>Polyphaga</taxon>
        <taxon>Cucujiformia</taxon>
        <taxon>Chrysomeloidea</taxon>
        <taxon>Chrysomelidae</taxon>
        <taxon>Chrysomelinae</taxon>
        <taxon>Chrysomelini</taxon>
        <taxon>Phaedon</taxon>
    </lineage>
</organism>
<evidence type="ECO:0000256" key="5">
    <source>
        <dbReference type="ARBA" id="ARBA00022553"/>
    </source>
</evidence>
<evidence type="ECO:0000256" key="1">
    <source>
        <dbReference type="ARBA" id="ARBA00004123"/>
    </source>
</evidence>
<dbReference type="Pfam" id="PF13891">
    <property type="entry name" value="zf-C3HC3H_KANSL2"/>
    <property type="match status" value="2"/>
</dbReference>
<keyword evidence="4" id="KW-1017">Isopeptide bond</keyword>
<evidence type="ECO:0000256" key="6">
    <source>
        <dbReference type="ARBA" id="ARBA00022843"/>
    </source>
</evidence>
<dbReference type="Gene3D" id="6.10.250.1010">
    <property type="match status" value="1"/>
</dbReference>
<evidence type="ECO:0000256" key="7">
    <source>
        <dbReference type="ARBA" id="ARBA00022853"/>
    </source>
</evidence>
<protein>
    <recommendedName>
        <fullName evidence="3">KAT8 regulatory NSL complex subunit 2</fullName>
    </recommendedName>
    <alternativeName>
        <fullName evidence="11">NSL complex protein NSL2</fullName>
    </alternativeName>
    <alternativeName>
        <fullName evidence="10">Non-specific lethal 2 homolog</fullName>
    </alternativeName>
</protein>